<protein>
    <recommendedName>
        <fullName evidence="3">DUF1963 domain-containing protein</fullName>
    </recommendedName>
</protein>
<accession>A0A919GNM2</accession>
<dbReference type="EMBL" id="BNAT01000009">
    <property type="protein sequence ID" value="GHH87964.1"/>
    <property type="molecule type" value="Genomic_DNA"/>
</dbReference>
<evidence type="ECO:0000313" key="2">
    <source>
        <dbReference type="Proteomes" id="UP000603227"/>
    </source>
</evidence>
<proteinExistence type="predicted"/>
<dbReference type="Gene3D" id="2.30.320.10">
    <property type="entry name" value="YwqG-like"/>
    <property type="match status" value="1"/>
</dbReference>
<evidence type="ECO:0000313" key="1">
    <source>
        <dbReference type="EMBL" id="GHH87964.1"/>
    </source>
</evidence>
<reference evidence="1" key="1">
    <citation type="journal article" date="2014" name="Int. J. Syst. Evol. Microbiol.">
        <title>Complete genome sequence of Corynebacterium casei LMG S-19264T (=DSM 44701T), isolated from a smear-ripened cheese.</title>
        <authorList>
            <consortium name="US DOE Joint Genome Institute (JGI-PGF)"/>
            <person name="Walter F."/>
            <person name="Albersmeier A."/>
            <person name="Kalinowski J."/>
            <person name="Ruckert C."/>
        </authorList>
    </citation>
    <scope>NUCLEOTIDE SEQUENCE</scope>
    <source>
        <strain evidence="1">CGMCC 4.7403</strain>
    </source>
</reference>
<keyword evidence="2" id="KW-1185">Reference proteome</keyword>
<dbReference type="AlphaFoldDB" id="A0A919GNM2"/>
<evidence type="ECO:0008006" key="3">
    <source>
        <dbReference type="Google" id="ProtNLM"/>
    </source>
</evidence>
<dbReference type="Proteomes" id="UP000603227">
    <property type="component" value="Unassembled WGS sequence"/>
</dbReference>
<organism evidence="1 2">
    <name type="scientific">Streptomyces capitiformicae</name>
    <dbReference type="NCBI Taxonomy" id="2014920"/>
    <lineage>
        <taxon>Bacteria</taxon>
        <taxon>Bacillati</taxon>
        <taxon>Actinomycetota</taxon>
        <taxon>Actinomycetes</taxon>
        <taxon>Kitasatosporales</taxon>
        <taxon>Streptomycetaceae</taxon>
        <taxon>Streptomyces</taxon>
    </lineage>
</organism>
<name>A0A919GNM2_9ACTN</name>
<reference evidence="1" key="2">
    <citation type="submission" date="2020-09" db="EMBL/GenBank/DDBJ databases">
        <authorList>
            <person name="Sun Q."/>
            <person name="Zhou Y."/>
        </authorList>
    </citation>
    <scope>NUCLEOTIDE SEQUENCE</scope>
    <source>
        <strain evidence="1">CGMCC 4.7403</strain>
    </source>
</reference>
<gene>
    <name evidence="1" type="ORF">GCM10017771_31300</name>
</gene>
<comment type="caution">
    <text evidence="1">The sequence shown here is derived from an EMBL/GenBank/DDBJ whole genome shotgun (WGS) entry which is preliminary data.</text>
</comment>
<sequence length="383" mass="42528">MTQPPDWLCYTKTGSDSAGAGVKLPGVLGDRSFQASKVASMTRTTPARPLDVEALFPELAVFRGTTTRLHPRPGIPDLSASSVGGPMLWPADEPWPVCGEAHGRGRGRRPADIRRYRQVLASAWAREQAPGPTDEERKLLGELYREHRIPGASETDPLPMIGLAQLYRRNVPDLPAGPGDCDLLQVFWCPFNAHGPSRYDLELHLRWRRSWEVGEVLTTPPQPLVVGSDAFVPEPCVLHPEQVFTYPFTGLLPEELCARIDAWEEALEGEAEQTADESATEPLGYQYDLSIPPGWRVGGFASWHATDPYPMDCLTCTTPMHLLLTIDSSEWDGGTGSWKPLEDQNQPTHRYATPTEVTVGRWGELNVFACPNDPEHPHRWSIQ</sequence>